<feature type="binding site" evidence="7">
    <location>
        <position position="229"/>
    </location>
    <ligand>
        <name>ATP</name>
        <dbReference type="ChEBI" id="CHEBI:30616"/>
    </ligand>
</feature>
<sequence length="584" mass="66570">MFRSHTNGELSLKNLNEEVTLSGWVQTIRDKGFMIWIDLRDRYGITQLVFDQDRSTAELMENAKKLGREFVIQVTGKVIERVSKNPNIPTGEIEILVEKLHVLNESQLPPFTIEDETDGGEELRMKYRYLDIRRAPVRDKLIFRHKMAQKVRNYLSDEGFIEVETPVLIKSTPEGARDFVVPSRMNPGQFYALPQSPQTFKQLLMVGGMDKYFQIVKCFRDEDLRADRQPEFTQIDCEMAFVEQEDVMNVFEGMTKTLIKDITGQEFGAFPRMTFADAMQKYGNDKPDIRFGMEFVELNELVKGKDFKIFDDAELVVGINVEGCADYTRKQIDELVDWVKRPQIGASGMVWAKFQNDGVKTSSVNKFYNEEDLAKIIDKFGAKEGDLMLILSGNEHKVRTQLSALRMELGNRLGLRKGDVFAPLWVVDFPLLEFDEESGRYHAMHHPFTSPKPEDIHLLETDPGKARANAYDMVLNGNEIGGGSIRIFDKDLQSRMFDLLGFSKEEAEAQFGFLMNAFKYGAPPHGGLAFGFDRLVAILDGNEVIRDYIAFPKNNSGRDVMIDAPAAIADEQLDELELKLNLKA</sequence>
<evidence type="ECO:0000256" key="5">
    <source>
        <dbReference type="ARBA" id="ARBA00022917"/>
    </source>
</evidence>
<keyword evidence="4 7" id="KW-0067">ATP-binding</keyword>
<evidence type="ECO:0000256" key="6">
    <source>
        <dbReference type="ARBA" id="ARBA00023146"/>
    </source>
</evidence>
<dbReference type="OrthoDB" id="9802326at2"/>
<reference evidence="10" key="1">
    <citation type="submission" date="2016-10" db="EMBL/GenBank/DDBJ databases">
        <authorList>
            <person name="Varghese N."/>
            <person name="Submissions S."/>
        </authorList>
    </citation>
    <scope>NUCLEOTIDE SEQUENCE [LARGE SCALE GENOMIC DNA]</scope>
    <source>
        <strain evidence="10">DSM 17072</strain>
    </source>
</reference>
<feature type="binding site" evidence="7">
    <location>
        <position position="220"/>
    </location>
    <ligand>
        <name>L-aspartate</name>
        <dbReference type="ChEBI" id="CHEBI:29991"/>
    </ligand>
</feature>
<dbReference type="PANTHER" id="PTHR22594">
    <property type="entry name" value="ASPARTYL/LYSYL-TRNA SYNTHETASE"/>
    <property type="match status" value="1"/>
</dbReference>
<organism evidence="9 10">
    <name type="scientific">Chryseobacterium soldanellicola</name>
    <dbReference type="NCBI Taxonomy" id="311333"/>
    <lineage>
        <taxon>Bacteria</taxon>
        <taxon>Pseudomonadati</taxon>
        <taxon>Bacteroidota</taxon>
        <taxon>Flavobacteriia</taxon>
        <taxon>Flavobacteriales</taxon>
        <taxon>Weeksellaceae</taxon>
        <taxon>Chryseobacterium group</taxon>
        <taxon>Chryseobacterium</taxon>
    </lineage>
</organism>
<comment type="subcellular location">
    <subcellularLocation>
        <location evidence="7">Cytoplasm</location>
    </subcellularLocation>
</comment>
<dbReference type="SUPFAM" id="SSF55261">
    <property type="entry name" value="GAD domain-like"/>
    <property type="match status" value="1"/>
</dbReference>
<dbReference type="InterPro" id="IPR004524">
    <property type="entry name" value="Asp-tRNA-ligase_1"/>
</dbReference>
<feature type="binding site" evidence="7">
    <location>
        <position position="479"/>
    </location>
    <ligand>
        <name>ATP</name>
        <dbReference type="ChEBI" id="CHEBI:30616"/>
    </ligand>
</feature>
<keyword evidence="3 7" id="KW-0547">Nucleotide-binding</keyword>
<feature type="region of interest" description="Aspartate" evidence="7">
    <location>
        <begin position="198"/>
        <end position="201"/>
    </location>
</feature>
<dbReference type="EC" id="6.1.1.12" evidence="7"/>
<dbReference type="Pfam" id="PF02938">
    <property type="entry name" value="GAD"/>
    <property type="match status" value="1"/>
</dbReference>
<dbReference type="GO" id="GO:0004815">
    <property type="term" value="F:aspartate-tRNA ligase activity"/>
    <property type="evidence" value="ECO:0007669"/>
    <property type="project" value="UniProtKB-UniRule"/>
</dbReference>
<evidence type="ECO:0000256" key="3">
    <source>
        <dbReference type="ARBA" id="ARBA00022741"/>
    </source>
</evidence>
<dbReference type="RefSeq" id="WP_089756307.1">
    <property type="nucleotide sequence ID" value="NZ_FNKL01000003.1"/>
</dbReference>
<dbReference type="CDD" id="cd04317">
    <property type="entry name" value="EcAspRS_like_N"/>
    <property type="match status" value="1"/>
</dbReference>
<comment type="catalytic activity">
    <reaction evidence="7">
        <text>tRNA(Asp) + L-aspartate + ATP = L-aspartyl-tRNA(Asp) + AMP + diphosphate</text>
        <dbReference type="Rhea" id="RHEA:19649"/>
        <dbReference type="Rhea" id="RHEA-COMP:9660"/>
        <dbReference type="Rhea" id="RHEA-COMP:9678"/>
        <dbReference type="ChEBI" id="CHEBI:29991"/>
        <dbReference type="ChEBI" id="CHEBI:30616"/>
        <dbReference type="ChEBI" id="CHEBI:33019"/>
        <dbReference type="ChEBI" id="CHEBI:78442"/>
        <dbReference type="ChEBI" id="CHEBI:78516"/>
        <dbReference type="ChEBI" id="CHEBI:456215"/>
        <dbReference type="EC" id="6.1.1.12"/>
    </reaction>
</comment>
<dbReference type="InterPro" id="IPR045864">
    <property type="entry name" value="aa-tRNA-synth_II/BPL/LPL"/>
</dbReference>
<dbReference type="GO" id="GO:0006422">
    <property type="term" value="P:aspartyl-tRNA aminoacylation"/>
    <property type="evidence" value="ECO:0007669"/>
    <property type="project" value="UniProtKB-UniRule"/>
</dbReference>
<keyword evidence="2 7" id="KW-0436">Ligase</keyword>
<evidence type="ECO:0000256" key="4">
    <source>
        <dbReference type="ARBA" id="ARBA00022840"/>
    </source>
</evidence>
<evidence type="ECO:0000259" key="8">
    <source>
        <dbReference type="PROSITE" id="PS50862"/>
    </source>
</evidence>
<dbReference type="InterPro" id="IPR004364">
    <property type="entry name" value="Aa-tRNA-synt_II"/>
</dbReference>
<comment type="subunit">
    <text evidence="7">Homodimer.</text>
</comment>
<dbReference type="GO" id="GO:0003676">
    <property type="term" value="F:nucleic acid binding"/>
    <property type="evidence" value="ECO:0007669"/>
    <property type="project" value="InterPro"/>
</dbReference>
<feature type="binding site" evidence="7">
    <location>
        <position position="174"/>
    </location>
    <ligand>
        <name>L-aspartate</name>
        <dbReference type="ChEBI" id="CHEBI:29991"/>
    </ligand>
</feature>
<dbReference type="STRING" id="311333.SAMN05421664_2790"/>
<dbReference type="SUPFAM" id="SSF50249">
    <property type="entry name" value="Nucleic acid-binding proteins"/>
    <property type="match status" value="1"/>
</dbReference>
<dbReference type="Gene3D" id="3.30.1360.30">
    <property type="entry name" value="GAD-like domain"/>
    <property type="match status" value="1"/>
</dbReference>
<accession>A0A1H1E4X7</accession>
<evidence type="ECO:0000313" key="10">
    <source>
        <dbReference type="Proteomes" id="UP000199627"/>
    </source>
</evidence>
<dbReference type="Gene3D" id="3.30.930.10">
    <property type="entry name" value="Bira Bifunctional Protein, Domain 2"/>
    <property type="match status" value="1"/>
</dbReference>
<name>A0A1H1E4X7_9FLAO</name>
<dbReference type="InterPro" id="IPR029351">
    <property type="entry name" value="GAD_dom"/>
</dbReference>
<keyword evidence="10" id="KW-1185">Reference proteome</keyword>
<dbReference type="AlphaFoldDB" id="A0A1H1E4X7"/>
<dbReference type="SUPFAM" id="SSF55681">
    <property type="entry name" value="Class II aaRS and biotin synthetases"/>
    <property type="match status" value="1"/>
</dbReference>
<evidence type="ECO:0000256" key="1">
    <source>
        <dbReference type="ARBA" id="ARBA00006303"/>
    </source>
</evidence>
<dbReference type="EMBL" id="FNKL01000003">
    <property type="protein sequence ID" value="SDQ83811.1"/>
    <property type="molecule type" value="Genomic_DNA"/>
</dbReference>
<dbReference type="NCBIfam" id="NF001750">
    <property type="entry name" value="PRK00476.1"/>
    <property type="match status" value="1"/>
</dbReference>
<dbReference type="InterPro" id="IPR002312">
    <property type="entry name" value="Asp/Asn-tRNA-synth_IIb"/>
</dbReference>
<gene>
    <name evidence="7" type="primary">aspS</name>
    <name evidence="9" type="ORF">SAMN05421664_2790</name>
</gene>
<dbReference type="HAMAP" id="MF_00044">
    <property type="entry name" value="Asp_tRNA_synth_type1"/>
    <property type="match status" value="1"/>
</dbReference>
<feature type="binding site" evidence="7">
    <location>
        <position position="486"/>
    </location>
    <ligand>
        <name>L-aspartate</name>
        <dbReference type="ChEBI" id="CHEBI:29991"/>
    </ligand>
</feature>
<comment type="caution">
    <text evidence="7">Lacks conserved residue(s) required for the propagation of feature annotation.</text>
</comment>
<dbReference type="Pfam" id="PF00152">
    <property type="entry name" value="tRNA-synt_2"/>
    <property type="match status" value="1"/>
</dbReference>
<comment type="similarity">
    <text evidence="1 7">Belongs to the class-II aminoacyl-tRNA synthetase family. Type 1 subfamily.</text>
</comment>
<dbReference type="InterPro" id="IPR047089">
    <property type="entry name" value="Asp-tRNA-ligase_1_N"/>
</dbReference>
<dbReference type="PANTHER" id="PTHR22594:SF5">
    <property type="entry name" value="ASPARTATE--TRNA LIGASE, MITOCHONDRIAL"/>
    <property type="match status" value="1"/>
</dbReference>
<feature type="binding site" evidence="7">
    <location>
        <begin position="220"/>
        <end position="222"/>
    </location>
    <ligand>
        <name>ATP</name>
        <dbReference type="ChEBI" id="CHEBI:30616"/>
    </ligand>
</feature>
<dbReference type="Proteomes" id="UP000199627">
    <property type="component" value="Unassembled WGS sequence"/>
</dbReference>
<evidence type="ECO:0000313" key="9">
    <source>
        <dbReference type="EMBL" id="SDQ83811.1"/>
    </source>
</evidence>
<dbReference type="InterPro" id="IPR004365">
    <property type="entry name" value="NA-bd_OB_tRNA"/>
</dbReference>
<dbReference type="Pfam" id="PF01336">
    <property type="entry name" value="tRNA_anti-codon"/>
    <property type="match status" value="1"/>
</dbReference>
<evidence type="ECO:0000256" key="7">
    <source>
        <dbReference type="HAMAP-Rule" id="MF_00044"/>
    </source>
</evidence>
<dbReference type="InterPro" id="IPR006195">
    <property type="entry name" value="aa-tRNA-synth_II"/>
</dbReference>
<dbReference type="PRINTS" id="PR01042">
    <property type="entry name" value="TRNASYNTHASP"/>
</dbReference>
<feature type="domain" description="Aminoacyl-transfer RNA synthetases class-II family profile" evidence="8">
    <location>
        <begin position="144"/>
        <end position="552"/>
    </location>
</feature>
<evidence type="ECO:0000256" key="2">
    <source>
        <dbReference type="ARBA" id="ARBA00022598"/>
    </source>
</evidence>
<dbReference type="InterPro" id="IPR047090">
    <property type="entry name" value="AspRS_core"/>
</dbReference>
<dbReference type="PROSITE" id="PS50862">
    <property type="entry name" value="AA_TRNA_LIGASE_II"/>
    <property type="match status" value="1"/>
</dbReference>
<protein>
    <recommendedName>
        <fullName evidence="7">Aspartate--tRNA ligase</fullName>
        <ecNumber evidence="7">6.1.1.12</ecNumber>
    </recommendedName>
    <alternativeName>
        <fullName evidence="7">Aspartyl-tRNA synthetase</fullName>
        <shortName evidence="7">AspRS</shortName>
    </alternativeName>
</protein>
<dbReference type="NCBIfam" id="TIGR00459">
    <property type="entry name" value="aspS_bact"/>
    <property type="match status" value="1"/>
</dbReference>
<dbReference type="InterPro" id="IPR012340">
    <property type="entry name" value="NA-bd_OB-fold"/>
</dbReference>
<dbReference type="CDD" id="cd00777">
    <property type="entry name" value="AspRS_core"/>
    <property type="match status" value="1"/>
</dbReference>
<keyword evidence="5 7" id="KW-0648">Protein biosynthesis</keyword>
<proteinExistence type="inferred from homology"/>
<keyword evidence="7" id="KW-0963">Cytoplasm</keyword>
<dbReference type="InterPro" id="IPR004115">
    <property type="entry name" value="GAD-like_sf"/>
</dbReference>
<feature type="binding site" evidence="7">
    <location>
        <begin position="531"/>
        <end position="534"/>
    </location>
    <ligand>
        <name>ATP</name>
        <dbReference type="ChEBI" id="CHEBI:30616"/>
    </ligand>
</feature>
<dbReference type="GO" id="GO:0005737">
    <property type="term" value="C:cytoplasm"/>
    <property type="evidence" value="ECO:0007669"/>
    <property type="project" value="UniProtKB-SubCell"/>
</dbReference>
<feature type="binding site" evidence="7">
    <location>
        <position position="445"/>
    </location>
    <ligand>
        <name>L-aspartate</name>
        <dbReference type="ChEBI" id="CHEBI:29991"/>
    </ligand>
</feature>
<keyword evidence="6 7" id="KW-0030">Aminoacyl-tRNA synthetase</keyword>
<comment type="function">
    <text evidence="7">Catalyzes the attachment of L-aspartate to tRNA(Asp) in a two-step reaction: L-aspartate is first activated by ATP to form Asp-AMP and then transferred to the acceptor end of tRNA(Asp).</text>
</comment>
<dbReference type="GO" id="GO:0005524">
    <property type="term" value="F:ATP binding"/>
    <property type="evidence" value="ECO:0007669"/>
    <property type="project" value="UniProtKB-UniRule"/>
</dbReference>
<dbReference type="Gene3D" id="2.40.50.140">
    <property type="entry name" value="Nucleic acid-binding proteins"/>
    <property type="match status" value="1"/>
</dbReference>